<evidence type="ECO:0000313" key="2">
    <source>
        <dbReference type="Proteomes" id="UP000198629"/>
    </source>
</evidence>
<dbReference type="STRING" id="492660.SAMN05192566_1699"/>
<dbReference type="EMBL" id="FNFX01000003">
    <property type="protein sequence ID" value="SDK56974.1"/>
    <property type="molecule type" value="Genomic_DNA"/>
</dbReference>
<organism evidence="1 2">
    <name type="scientific">Methylophilus rhizosphaerae</name>
    <dbReference type="NCBI Taxonomy" id="492660"/>
    <lineage>
        <taxon>Bacteria</taxon>
        <taxon>Pseudomonadati</taxon>
        <taxon>Pseudomonadota</taxon>
        <taxon>Betaproteobacteria</taxon>
        <taxon>Nitrosomonadales</taxon>
        <taxon>Methylophilaceae</taxon>
        <taxon>Methylophilus</taxon>
    </lineage>
</organism>
<proteinExistence type="predicted"/>
<protein>
    <submittedName>
        <fullName evidence="1">DsrE/DsrF-like family protein</fullName>
    </submittedName>
</protein>
<dbReference type="Gene3D" id="3.40.1260.10">
    <property type="entry name" value="DsrEFH-like"/>
    <property type="match status" value="1"/>
</dbReference>
<dbReference type="InterPro" id="IPR003787">
    <property type="entry name" value="Sulphur_relay_DsrE/F-like"/>
</dbReference>
<keyword evidence="2" id="KW-1185">Reference proteome</keyword>
<evidence type="ECO:0000313" key="1">
    <source>
        <dbReference type="EMBL" id="SDK56974.1"/>
    </source>
</evidence>
<dbReference type="Pfam" id="PF02635">
    <property type="entry name" value="DsrE"/>
    <property type="match status" value="1"/>
</dbReference>
<dbReference type="RefSeq" id="WP_091471710.1">
    <property type="nucleotide sequence ID" value="NZ_FNFX01000003.1"/>
</dbReference>
<dbReference type="Proteomes" id="UP000198629">
    <property type="component" value="Unassembled WGS sequence"/>
</dbReference>
<dbReference type="InterPro" id="IPR027396">
    <property type="entry name" value="DsrEFH-like"/>
</dbReference>
<sequence>MKKNYLFIQSQDLFYEARTSTQYKLAIALAEAQGNVSILLVQNAVLATRKGVNPAVYADLHRHNIDVYADELSLNQREISADNINEFVKPAPLNIVIDAMLNGDKVVWW</sequence>
<name>A0A1G9CZW1_9PROT</name>
<accession>A0A1G9CZW1</accession>
<dbReference type="SUPFAM" id="SSF75169">
    <property type="entry name" value="DsrEFH-like"/>
    <property type="match status" value="1"/>
</dbReference>
<gene>
    <name evidence="1" type="ORF">SAMN05192566_1699</name>
</gene>
<reference evidence="2" key="1">
    <citation type="submission" date="2016-10" db="EMBL/GenBank/DDBJ databases">
        <authorList>
            <person name="Varghese N."/>
            <person name="Submissions S."/>
        </authorList>
    </citation>
    <scope>NUCLEOTIDE SEQUENCE [LARGE SCALE GENOMIC DNA]</scope>
    <source>
        <strain evidence="2">CBMB127</strain>
    </source>
</reference>
<dbReference type="AlphaFoldDB" id="A0A1G9CZW1"/>
<dbReference type="OrthoDB" id="9006161at2"/>